<evidence type="ECO:0000313" key="2">
    <source>
        <dbReference type="Proteomes" id="UP000053271"/>
    </source>
</evidence>
<dbReference type="Proteomes" id="UP000053271">
    <property type="component" value="Unassembled WGS sequence"/>
</dbReference>
<dbReference type="AlphaFoldDB" id="A0A117QNA6"/>
<keyword evidence="2" id="KW-1185">Reference proteome</keyword>
<protein>
    <submittedName>
        <fullName evidence="1">Uncharacterized protein</fullName>
    </submittedName>
</protein>
<evidence type="ECO:0000313" key="1">
    <source>
        <dbReference type="EMBL" id="KUN37751.1"/>
    </source>
</evidence>
<comment type="caution">
    <text evidence="1">The sequence shown here is derived from an EMBL/GenBank/DDBJ whole genome shotgun (WGS) entry which is preliminary data.</text>
</comment>
<sequence>MLASDEFLPASGVLDWSDPKRHWAQRPRPCRFCKGPTCLRDEGGRPSHKTCAETYRARRQAHTVQVYAQRAQLTDDDGHA</sequence>
<dbReference type="EMBL" id="LMWS01000018">
    <property type="protein sequence ID" value="KUN37751.1"/>
    <property type="molecule type" value="Genomic_DNA"/>
</dbReference>
<proteinExistence type="predicted"/>
<organism evidence="1 2">
    <name type="scientific">Streptomyces longwoodensis</name>
    <dbReference type="NCBI Taxonomy" id="68231"/>
    <lineage>
        <taxon>Bacteria</taxon>
        <taxon>Bacillati</taxon>
        <taxon>Actinomycetota</taxon>
        <taxon>Actinomycetes</taxon>
        <taxon>Kitasatosporales</taxon>
        <taxon>Streptomycetaceae</taxon>
        <taxon>Streptomyces</taxon>
    </lineage>
</organism>
<name>A0A117QNA6_9ACTN</name>
<accession>A0A117QNA6</accession>
<reference evidence="1 2" key="1">
    <citation type="submission" date="2015-10" db="EMBL/GenBank/DDBJ databases">
        <title>Draft genome sequence of Streptomyces longwoodensis DSM 41677, type strain for the species Streptomyces longwoodensis.</title>
        <authorList>
            <person name="Ruckert C."/>
            <person name="Winkler A."/>
            <person name="Kalinowski J."/>
            <person name="Kampfer P."/>
            <person name="Glaeser S."/>
        </authorList>
    </citation>
    <scope>NUCLEOTIDE SEQUENCE [LARGE SCALE GENOMIC DNA]</scope>
    <source>
        <strain evidence="1 2">DSM 41677</strain>
    </source>
</reference>
<gene>
    <name evidence="1" type="ORF">AQJ30_15830</name>
</gene>